<dbReference type="PANTHER" id="PTHR21461">
    <property type="entry name" value="GLYCOSYLTRANSFERASE FAMILY 92 PROTEIN"/>
    <property type="match status" value="1"/>
</dbReference>
<proteinExistence type="predicted"/>
<evidence type="ECO:0000256" key="3">
    <source>
        <dbReference type="ARBA" id="ARBA00022989"/>
    </source>
</evidence>
<evidence type="ECO:0000256" key="1">
    <source>
        <dbReference type="ARBA" id="ARBA00004167"/>
    </source>
</evidence>
<comment type="caution">
    <text evidence="4">The sequence shown here is derived from an EMBL/GenBank/DDBJ whole genome shotgun (WGS) entry which is preliminary data.</text>
</comment>
<sequence length="484" mass="54741">MKVAVVAIVRDEASDILAWLGWYVRLGVDTVILFDDGSTDGMDRLVTDAACVHDIRLYRIKGGSGSHVDRQRLVYLEALEHLKAEFDWIGFLDADEYLSLQNHDTIQDFLGSFPDEVGAVGINWCNYGSSGHVTKPLMPAFHAFTHHYKPENGINRHVKSFLRPDRWSRHWYNVHYFDVAPYSYVDPAGREIYWSDTKGIIQDPPDWNGARILHFQLRSMEHYIDRARKRKDITLQVDGFTGADHNDVYDPSPQRYTSTIREWERKVARQCHARVLDALPESLTQTSRSEAPAFELFTLTTSDKGLIGVKNSTPYVMSGEFLDTPLLALRLGTTSSRLYLLAVDQEGNIAPLALDGDANLLDFLPYDIVYTNTRNVVALRQADQEYYLGAVPAALGGQVFSDRRTAKDWELFELASLADQSLTQKILTGPAFQFAAQALSHPASLQTISALSREDLRLTVSIFPLLTDQLEENKRQELKSLLRS</sequence>
<name>A0ABQ0ITQ8_GLUTH</name>
<evidence type="ECO:0000313" key="4">
    <source>
        <dbReference type="EMBL" id="GAD25602.1"/>
    </source>
</evidence>
<keyword evidence="5" id="KW-1185">Reference proteome</keyword>
<dbReference type="Gene3D" id="3.90.550.10">
    <property type="entry name" value="Spore Coat Polysaccharide Biosynthesis Protein SpsA, Chain A"/>
    <property type="match status" value="1"/>
</dbReference>
<gene>
    <name evidence="4" type="ORF">NBRC3257_0601</name>
</gene>
<keyword evidence="2" id="KW-0812">Transmembrane</keyword>
<dbReference type="PANTHER" id="PTHR21461:SF69">
    <property type="entry name" value="GLYCOSYLTRANSFERASE FAMILY 92 PROTEIN"/>
    <property type="match status" value="1"/>
</dbReference>
<reference evidence="4 5" key="1">
    <citation type="submission" date="2013-08" db="EMBL/GenBank/DDBJ databases">
        <title>Gluconobacter thailandicus NBRC 3257 whole genome sequence.</title>
        <authorList>
            <person name="Matsutani M."/>
            <person name="Yakushi T."/>
            <person name="Matsushita K."/>
        </authorList>
    </citation>
    <scope>NUCLEOTIDE SEQUENCE [LARGE SCALE GENOMIC DNA]</scope>
    <source>
        <strain evidence="4 5">NBRC 3257</strain>
    </source>
</reference>
<comment type="subcellular location">
    <subcellularLocation>
        <location evidence="1">Membrane</location>
        <topology evidence="1">Single-pass membrane protein</topology>
    </subcellularLocation>
</comment>
<dbReference type="InterPro" id="IPR029044">
    <property type="entry name" value="Nucleotide-diphossugar_trans"/>
</dbReference>
<organism evidence="4 5">
    <name type="scientific">Gluconobacter thailandicus NBRC 3257</name>
    <dbReference type="NCBI Taxonomy" id="1381097"/>
    <lineage>
        <taxon>Bacteria</taxon>
        <taxon>Pseudomonadati</taxon>
        <taxon>Pseudomonadota</taxon>
        <taxon>Alphaproteobacteria</taxon>
        <taxon>Acetobacterales</taxon>
        <taxon>Acetobacteraceae</taxon>
        <taxon>Gluconobacter</taxon>
    </lineage>
</organism>
<dbReference type="SUPFAM" id="SSF53448">
    <property type="entry name" value="Nucleotide-diphospho-sugar transferases"/>
    <property type="match status" value="1"/>
</dbReference>
<dbReference type="Pfam" id="PF13704">
    <property type="entry name" value="Glyco_tranf_2_4"/>
    <property type="match status" value="1"/>
</dbReference>
<keyword evidence="3" id="KW-1133">Transmembrane helix</keyword>
<dbReference type="RefSeq" id="WP_007284031.1">
    <property type="nucleotide sequence ID" value="NZ_BASM01000008.1"/>
</dbReference>
<keyword evidence="3" id="KW-0472">Membrane</keyword>
<dbReference type="Proteomes" id="UP000018209">
    <property type="component" value="Unassembled WGS sequence"/>
</dbReference>
<protein>
    <recommendedName>
        <fullName evidence="6">Glycosyl transferase family 2</fullName>
    </recommendedName>
</protein>
<dbReference type="EMBL" id="BASM01000008">
    <property type="protein sequence ID" value="GAD25602.1"/>
    <property type="molecule type" value="Genomic_DNA"/>
</dbReference>
<evidence type="ECO:0008006" key="6">
    <source>
        <dbReference type="Google" id="ProtNLM"/>
    </source>
</evidence>
<evidence type="ECO:0000256" key="2">
    <source>
        <dbReference type="ARBA" id="ARBA00022692"/>
    </source>
</evidence>
<evidence type="ECO:0000313" key="5">
    <source>
        <dbReference type="Proteomes" id="UP000018209"/>
    </source>
</evidence>
<accession>A0ABQ0ITQ8</accession>